<keyword evidence="2" id="KW-1185">Reference proteome</keyword>
<name>A0ACB7RH88_HYAAI</name>
<evidence type="ECO:0000313" key="1">
    <source>
        <dbReference type="EMBL" id="KAH6921977.1"/>
    </source>
</evidence>
<comment type="caution">
    <text evidence="1">The sequence shown here is derived from an EMBL/GenBank/DDBJ whole genome shotgun (WGS) entry which is preliminary data.</text>
</comment>
<sequence length="151" mass="16566">MGPVTSDSLISNLESRMTAQEKCVADQMAPLPKMIAQIMQVHMQQMVSTLTQQITAVVTQNVKSWIQASPKFFRWAGPMKEVGRPSKISRSIDEDKTEDVPLVTALQASQLLRLPVNVRMFLTSTADRRLSELAELADSVLAVAPSSIAAL</sequence>
<accession>A0ACB7RH88</accession>
<dbReference type="Proteomes" id="UP000821845">
    <property type="component" value="Chromosome 9"/>
</dbReference>
<organism evidence="1 2">
    <name type="scientific">Hyalomma asiaticum</name>
    <name type="common">Tick</name>
    <dbReference type="NCBI Taxonomy" id="266040"/>
    <lineage>
        <taxon>Eukaryota</taxon>
        <taxon>Metazoa</taxon>
        <taxon>Ecdysozoa</taxon>
        <taxon>Arthropoda</taxon>
        <taxon>Chelicerata</taxon>
        <taxon>Arachnida</taxon>
        <taxon>Acari</taxon>
        <taxon>Parasitiformes</taxon>
        <taxon>Ixodida</taxon>
        <taxon>Ixodoidea</taxon>
        <taxon>Ixodidae</taxon>
        <taxon>Hyalomminae</taxon>
        <taxon>Hyalomma</taxon>
    </lineage>
</organism>
<proteinExistence type="predicted"/>
<dbReference type="EMBL" id="CM023489">
    <property type="protein sequence ID" value="KAH6921977.1"/>
    <property type="molecule type" value="Genomic_DNA"/>
</dbReference>
<reference evidence="1" key="1">
    <citation type="submission" date="2020-05" db="EMBL/GenBank/DDBJ databases">
        <title>Large-scale comparative analyses of tick genomes elucidate their genetic diversity and vector capacities.</title>
        <authorList>
            <person name="Jia N."/>
            <person name="Wang J."/>
            <person name="Shi W."/>
            <person name="Du L."/>
            <person name="Sun Y."/>
            <person name="Zhan W."/>
            <person name="Jiang J."/>
            <person name="Wang Q."/>
            <person name="Zhang B."/>
            <person name="Ji P."/>
            <person name="Sakyi L.B."/>
            <person name="Cui X."/>
            <person name="Yuan T."/>
            <person name="Jiang B."/>
            <person name="Yang W."/>
            <person name="Lam T.T.-Y."/>
            <person name="Chang Q."/>
            <person name="Ding S."/>
            <person name="Wang X."/>
            <person name="Zhu J."/>
            <person name="Ruan X."/>
            <person name="Zhao L."/>
            <person name="Wei J."/>
            <person name="Que T."/>
            <person name="Du C."/>
            <person name="Cheng J."/>
            <person name="Dai P."/>
            <person name="Han X."/>
            <person name="Huang E."/>
            <person name="Gao Y."/>
            <person name="Liu J."/>
            <person name="Shao H."/>
            <person name="Ye R."/>
            <person name="Li L."/>
            <person name="Wei W."/>
            <person name="Wang X."/>
            <person name="Wang C."/>
            <person name="Yang T."/>
            <person name="Huo Q."/>
            <person name="Li W."/>
            <person name="Guo W."/>
            <person name="Chen H."/>
            <person name="Zhou L."/>
            <person name="Ni X."/>
            <person name="Tian J."/>
            <person name="Zhou Y."/>
            <person name="Sheng Y."/>
            <person name="Liu T."/>
            <person name="Pan Y."/>
            <person name="Xia L."/>
            <person name="Li J."/>
            <person name="Zhao F."/>
            <person name="Cao W."/>
        </authorList>
    </citation>
    <scope>NUCLEOTIDE SEQUENCE</scope>
    <source>
        <strain evidence="1">Hyas-2018</strain>
    </source>
</reference>
<gene>
    <name evidence="1" type="ORF">HPB50_007189</name>
</gene>
<evidence type="ECO:0000313" key="2">
    <source>
        <dbReference type="Proteomes" id="UP000821845"/>
    </source>
</evidence>
<protein>
    <submittedName>
        <fullName evidence="1">Uncharacterized protein</fullName>
    </submittedName>
</protein>